<keyword evidence="11" id="KW-1185">Reference proteome</keyword>
<feature type="domain" description="ABC transporter" evidence="9">
    <location>
        <begin position="3"/>
        <end position="246"/>
    </location>
</feature>
<dbReference type="GO" id="GO:0042626">
    <property type="term" value="F:ATPase-coupled transmembrane transporter activity"/>
    <property type="evidence" value="ECO:0007669"/>
    <property type="project" value="TreeGrafter"/>
</dbReference>
<dbReference type="GO" id="GO:0016887">
    <property type="term" value="F:ATP hydrolysis activity"/>
    <property type="evidence" value="ECO:0007669"/>
    <property type="project" value="InterPro"/>
</dbReference>
<dbReference type="Gene3D" id="3.40.50.300">
    <property type="entry name" value="P-loop containing nucleotide triphosphate hydrolases"/>
    <property type="match status" value="1"/>
</dbReference>
<keyword evidence="7 8" id="KW-0472">Membrane</keyword>
<dbReference type="SUPFAM" id="SSF52540">
    <property type="entry name" value="P-loop containing nucleoside triphosphate hydrolases"/>
    <property type="match status" value="1"/>
</dbReference>
<evidence type="ECO:0000256" key="5">
    <source>
        <dbReference type="ARBA" id="ARBA00022840"/>
    </source>
</evidence>
<dbReference type="GO" id="GO:0043190">
    <property type="term" value="C:ATP-binding cassette (ABC) transporter complex"/>
    <property type="evidence" value="ECO:0007669"/>
    <property type="project" value="TreeGrafter"/>
</dbReference>
<protein>
    <recommendedName>
        <fullName evidence="8">Energy-coupling factor transporter ATP-binding protein EcfA2</fullName>
        <ecNumber evidence="8">7.-.-.-</ecNumber>
    </recommendedName>
</protein>
<evidence type="ECO:0000256" key="7">
    <source>
        <dbReference type="ARBA" id="ARBA00023136"/>
    </source>
</evidence>
<dbReference type="GO" id="GO:0005524">
    <property type="term" value="F:ATP binding"/>
    <property type="evidence" value="ECO:0007669"/>
    <property type="project" value="UniProtKB-UniRule"/>
</dbReference>
<dbReference type="AlphaFoldDB" id="A0A6L5GSV7"/>
<comment type="caution">
    <text evidence="10">The sequence shown here is derived from an EMBL/GenBank/DDBJ whole genome shotgun (WGS) entry which is preliminary data.</text>
</comment>
<dbReference type="EMBL" id="VOGB01000005">
    <property type="protein sequence ID" value="MQM73218.1"/>
    <property type="molecule type" value="Genomic_DNA"/>
</dbReference>
<evidence type="ECO:0000313" key="10">
    <source>
        <dbReference type="EMBL" id="MQM73218.1"/>
    </source>
</evidence>
<sequence>MSLKIEHLDHVYAQNSPFEFKALDDVNVELENGHFIALIGHTGSGKSTLIQHLNGLIEPTSGTVYLNGVDIFNQSKEDLVKTRFSVGLVFQYPEHQLFEETVAKDVAFGPKNLKLSEEEIQERVKWAIEMVGLDYEKMKDVSPFELSGGQMRRVAIAGVLAMKPEVLILDEPTAGLDPHGRDTILGQIEKLHKATGNTVILVSHSMEDVGRYADRILVMYKGKAVYYDTPTVVFRHVDELEKMGLAVPEVKYLMRALKKRYPEIDDDIFTVEAAKAEIERVFGGERDV</sequence>
<keyword evidence="5 8" id="KW-0067">ATP-binding</keyword>
<keyword evidence="3 8" id="KW-1003">Cell membrane</keyword>
<organism evidence="10 11">
    <name type="scientific">Candidatus Pseudoramibacter fermentans</name>
    <dbReference type="NCBI Taxonomy" id="2594427"/>
    <lineage>
        <taxon>Bacteria</taxon>
        <taxon>Bacillati</taxon>
        <taxon>Bacillota</taxon>
        <taxon>Clostridia</taxon>
        <taxon>Eubacteriales</taxon>
        <taxon>Eubacteriaceae</taxon>
        <taxon>Pseudoramibacter</taxon>
    </lineage>
</organism>
<keyword evidence="6" id="KW-1278">Translocase</keyword>
<keyword evidence="2 8" id="KW-0813">Transport</keyword>
<comment type="subunit">
    <text evidence="8">Forms a stable energy-coupling factor (ECF) transporter complex composed of 2 membrane-embedded substrate-binding proteins (S component), 2 ATP-binding proteins (A component) and 2 transmembrane proteins (T component).</text>
</comment>
<comment type="similarity">
    <text evidence="8">Belongs to the ABC transporter superfamily. Energy-coupling factor EcfA family.</text>
</comment>
<dbReference type="CDD" id="cd03225">
    <property type="entry name" value="ABC_cobalt_CbiO_domain1"/>
    <property type="match status" value="1"/>
</dbReference>
<comment type="subcellular location">
    <subcellularLocation>
        <location evidence="1 8">Cell membrane</location>
        <topology evidence="1 8">Peripheral membrane protein</topology>
    </subcellularLocation>
</comment>
<dbReference type="FunFam" id="3.40.50.300:FF:000224">
    <property type="entry name" value="Energy-coupling factor transporter ATP-binding protein EcfA"/>
    <property type="match status" value="1"/>
</dbReference>
<keyword evidence="4 8" id="KW-0547">Nucleotide-binding</keyword>
<evidence type="ECO:0000259" key="9">
    <source>
        <dbReference type="PROSITE" id="PS50893"/>
    </source>
</evidence>
<dbReference type="InterPro" id="IPR003439">
    <property type="entry name" value="ABC_transporter-like_ATP-bd"/>
</dbReference>
<dbReference type="SMART" id="SM00382">
    <property type="entry name" value="AAA"/>
    <property type="match status" value="1"/>
</dbReference>
<dbReference type="PROSITE" id="PS00211">
    <property type="entry name" value="ABC_TRANSPORTER_1"/>
    <property type="match status" value="1"/>
</dbReference>
<evidence type="ECO:0000256" key="6">
    <source>
        <dbReference type="ARBA" id="ARBA00022967"/>
    </source>
</evidence>
<evidence type="ECO:0000256" key="1">
    <source>
        <dbReference type="ARBA" id="ARBA00004202"/>
    </source>
</evidence>
<dbReference type="InterPro" id="IPR030946">
    <property type="entry name" value="EcfA2"/>
</dbReference>
<reference evidence="10" key="1">
    <citation type="journal article" date="2020" name="Appl. Environ. Microbiol.">
        <title>Medium-Chain Fatty Acid Synthesis by 'Candidatus Weimeria bifida' gen. nov., sp. nov., and 'Candidatus Pseudoramibacter fermentans' sp. nov.</title>
        <authorList>
            <person name="Scarborough M.J."/>
            <person name="Myers K.S."/>
            <person name="Donohue T.J."/>
            <person name="Noguera D.R."/>
        </authorList>
    </citation>
    <scope>NUCLEOTIDE SEQUENCE</scope>
    <source>
        <strain evidence="10">EUB1.1</strain>
    </source>
</reference>
<dbReference type="PANTHER" id="PTHR43553">
    <property type="entry name" value="HEAVY METAL TRANSPORTER"/>
    <property type="match status" value="1"/>
</dbReference>
<dbReference type="InterPro" id="IPR017871">
    <property type="entry name" value="ABC_transporter-like_CS"/>
</dbReference>
<evidence type="ECO:0000256" key="8">
    <source>
        <dbReference type="RuleBase" id="RU365104"/>
    </source>
</evidence>
<comment type="function">
    <text evidence="8">ATP-binding (A) component of a common energy-coupling factor (ECF) ABC-transporter complex.</text>
</comment>
<dbReference type="InterPro" id="IPR027417">
    <property type="entry name" value="P-loop_NTPase"/>
</dbReference>
<name>A0A6L5GSV7_9FIRM</name>
<dbReference type="NCBIfam" id="NF010158">
    <property type="entry name" value="PRK13637.1"/>
    <property type="match status" value="1"/>
</dbReference>
<dbReference type="Proteomes" id="UP000473648">
    <property type="component" value="Unassembled WGS sequence"/>
</dbReference>
<proteinExistence type="inferred from homology"/>
<accession>A0A6L5GSV7</accession>
<dbReference type="EC" id="7.-.-.-" evidence="8"/>
<dbReference type="InterPro" id="IPR050095">
    <property type="entry name" value="ECF_ABC_transporter_ATP-bd"/>
</dbReference>
<dbReference type="NCBIfam" id="TIGR04521">
    <property type="entry name" value="ECF_ATPase_2"/>
    <property type="match status" value="1"/>
</dbReference>
<dbReference type="Pfam" id="PF00005">
    <property type="entry name" value="ABC_tran"/>
    <property type="match status" value="1"/>
</dbReference>
<evidence type="ECO:0000256" key="3">
    <source>
        <dbReference type="ARBA" id="ARBA00022475"/>
    </source>
</evidence>
<evidence type="ECO:0000256" key="4">
    <source>
        <dbReference type="ARBA" id="ARBA00022741"/>
    </source>
</evidence>
<dbReference type="PROSITE" id="PS50893">
    <property type="entry name" value="ABC_TRANSPORTER_2"/>
    <property type="match status" value="1"/>
</dbReference>
<dbReference type="PANTHER" id="PTHR43553:SF27">
    <property type="entry name" value="ENERGY-COUPLING FACTOR TRANSPORTER ATP-BINDING PROTEIN ECFA2"/>
    <property type="match status" value="1"/>
</dbReference>
<evidence type="ECO:0000256" key="2">
    <source>
        <dbReference type="ARBA" id="ARBA00022448"/>
    </source>
</evidence>
<dbReference type="InterPro" id="IPR015856">
    <property type="entry name" value="ABC_transpr_CbiO/EcfA_su"/>
</dbReference>
<dbReference type="InterPro" id="IPR003593">
    <property type="entry name" value="AAA+_ATPase"/>
</dbReference>
<evidence type="ECO:0000313" key="11">
    <source>
        <dbReference type="Proteomes" id="UP000473648"/>
    </source>
</evidence>
<gene>
    <name evidence="10" type="ORF">FRC53_07405</name>
</gene>